<evidence type="ECO:0000259" key="8">
    <source>
        <dbReference type="PROSITE" id="PS50928"/>
    </source>
</evidence>
<name>A0ABQ3YVL7_9ACTN</name>
<protein>
    <submittedName>
        <fullName evidence="9">ABC transporter permease</fullName>
    </submittedName>
</protein>
<feature type="transmembrane region" description="Helical" evidence="7">
    <location>
        <begin position="103"/>
        <end position="126"/>
    </location>
</feature>
<comment type="caution">
    <text evidence="9">The sequence shown here is derived from an EMBL/GenBank/DDBJ whole genome shotgun (WGS) entry which is preliminary data.</text>
</comment>
<evidence type="ECO:0000256" key="3">
    <source>
        <dbReference type="ARBA" id="ARBA00022475"/>
    </source>
</evidence>
<keyword evidence="2 7" id="KW-0813">Transport</keyword>
<evidence type="ECO:0000256" key="4">
    <source>
        <dbReference type="ARBA" id="ARBA00022692"/>
    </source>
</evidence>
<dbReference type="InterPro" id="IPR035906">
    <property type="entry name" value="MetI-like_sf"/>
</dbReference>
<dbReference type="Pfam" id="PF19300">
    <property type="entry name" value="BPD_transp_1_N"/>
    <property type="match status" value="1"/>
</dbReference>
<dbReference type="PANTHER" id="PTHR43163:SF6">
    <property type="entry name" value="DIPEPTIDE TRANSPORT SYSTEM PERMEASE PROTEIN DPPB-RELATED"/>
    <property type="match status" value="1"/>
</dbReference>
<reference evidence="9 10" key="1">
    <citation type="submission" date="2021-01" db="EMBL/GenBank/DDBJ databases">
        <title>Whole genome shotgun sequence of Actinoplanes durhamensis NBRC 14914.</title>
        <authorList>
            <person name="Komaki H."/>
            <person name="Tamura T."/>
        </authorList>
    </citation>
    <scope>NUCLEOTIDE SEQUENCE [LARGE SCALE GENOMIC DNA]</scope>
    <source>
        <strain evidence="9 10">NBRC 14914</strain>
    </source>
</reference>
<evidence type="ECO:0000256" key="7">
    <source>
        <dbReference type="RuleBase" id="RU363032"/>
    </source>
</evidence>
<gene>
    <name evidence="9" type="ORF">Adu01nite_29810</name>
</gene>
<evidence type="ECO:0000256" key="6">
    <source>
        <dbReference type="ARBA" id="ARBA00023136"/>
    </source>
</evidence>
<dbReference type="SUPFAM" id="SSF161098">
    <property type="entry name" value="MetI-like"/>
    <property type="match status" value="1"/>
</dbReference>
<dbReference type="PROSITE" id="PS50928">
    <property type="entry name" value="ABC_TM1"/>
    <property type="match status" value="1"/>
</dbReference>
<feature type="transmembrane region" description="Helical" evidence="7">
    <location>
        <begin position="178"/>
        <end position="196"/>
    </location>
</feature>
<feature type="transmembrane region" description="Helical" evidence="7">
    <location>
        <begin position="133"/>
        <end position="158"/>
    </location>
</feature>
<sequence>MTGLPWFVGRKLVAMLGTVLVASFVIYGALYLAPGDPAGLLAGGHEMSPAALAAIRAQYHLDDPFLVQYWRWLSGVLTGHLGDSMVVKEPVGSLIGARLVNTVLLVAYAAMLILGLGVLSGILAAVGGKVADAAVTVTTTVLMAAPAFVAAIVLIWIFATKLSWFPVYGSGTGFGDRIHHLTLPAIALSAGYLAYVSRITRAEVRAELTSDHVVAARARGVRRWAVLRKHVLRNAAAPVLAVSGITVAGLFAGTAIAEQAFGVSGLGSLLVQSAARQDLVVVQVLALLLVAAFVLVNMLVDVANAVLDPRLLRAREAG</sequence>
<comment type="similarity">
    <text evidence="7">Belongs to the binding-protein-dependent transport system permease family.</text>
</comment>
<dbReference type="PANTHER" id="PTHR43163">
    <property type="entry name" value="DIPEPTIDE TRANSPORT SYSTEM PERMEASE PROTEIN DPPB-RELATED"/>
    <property type="match status" value="1"/>
</dbReference>
<evidence type="ECO:0000313" key="10">
    <source>
        <dbReference type="Proteomes" id="UP000637628"/>
    </source>
</evidence>
<accession>A0ABQ3YVL7</accession>
<keyword evidence="6 7" id="KW-0472">Membrane</keyword>
<dbReference type="CDD" id="cd06261">
    <property type="entry name" value="TM_PBP2"/>
    <property type="match status" value="1"/>
</dbReference>
<keyword evidence="3" id="KW-1003">Cell membrane</keyword>
<evidence type="ECO:0000313" key="9">
    <source>
        <dbReference type="EMBL" id="GIE01631.1"/>
    </source>
</evidence>
<evidence type="ECO:0000256" key="5">
    <source>
        <dbReference type="ARBA" id="ARBA00022989"/>
    </source>
</evidence>
<dbReference type="InterPro" id="IPR045621">
    <property type="entry name" value="BPD_transp_1_N"/>
</dbReference>
<dbReference type="Pfam" id="PF00528">
    <property type="entry name" value="BPD_transp_1"/>
    <property type="match status" value="1"/>
</dbReference>
<keyword evidence="4 7" id="KW-0812">Transmembrane</keyword>
<dbReference type="EMBL" id="BOML01000023">
    <property type="protein sequence ID" value="GIE01631.1"/>
    <property type="molecule type" value="Genomic_DNA"/>
</dbReference>
<feature type="transmembrane region" description="Helical" evidence="7">
    <location>
        <begin position="281"/>
        <end position="307"/>
    </location>
</feature>
<keyword evidence="10" id="KW-1185">Reference proteome</keyword>
<organism evidence="9 10">
    <name type="scientific">Paractinoplanes durhamensis</name>
    <dbReference type="NCBI Taxonomy" id="113563"/>
    <lineage>
        <taxon>Bacteria</taxon>
        <taxon>Bacillati</taxon>
        <taxon>Actinomycetota</taxon>
        <taxon>Actinomycetes</taxon>
        <taxon>Micromonosporales</taxon>
        <taxon>Micromonosporaceae</taxon>
        <taxon>Paractinoplanes</taxon>
    </lineage>
</organism>
<dbReference type="Gene3D" id="1.10.3720.10">
    <property type="entry name" value="MetI-like"/>
    <property type="match status" value="1"/>
</dbReference>
<dbReference type="InterPro" id="IPR000515">
    <property type="entry name" value="MetI-like"/>
</dbReference>
<dbReference type="Proteomes" id="UP000637628">
    <property type="component" value="Unassembled WGS sequence"/>
</dbReference>
<keyword evidence="5 7" id="KW-1133">Transmembrane helix</keyword>
<dbReference type="RefSeq" id="WP_203727402.1">
    <property type="nucleotide sequence ID" value="NZ_BAAATX010000051.1"/>
</dbReference>
<comment type="subcellular location">
    <subcellularLocation>
        <location evidence="1 7">Cell membrane</location>
        <topology evidence="1 7">Multi-pass membrane protein</topology>
    </subcellularLocation>
</comment>
<proteinExistence type="inferred from homology"/>
<feature type="domain" description="ABC transmembrane type-1" evidence="8">
    <location>
        <begin position="99"/>
        <end position="300"/>
    </location>
</feature>
<feature type="transmembrane region" description="Helical" evidence="7">
    <location>
        <begin position="237"/>
        <end position="261"/>
    </location>
</feature>
<feature type="transmembrane region" description="Helical" evidence="7">
    <location>
        <begin position="12"/>
        <end position="33"/>
    </location>
</feature>
<evidence type="ECO:0000256" key="2">
    <source>
        <dbReference type="ARBA" id="ARBA00022448"/>
    </source>
</evidence>
<evidence type="ECO:0000256" key="1">
    <source>
        <dbReference type="ARBA" id="ARBA00004651"/>
    </source>
</evidence>